<sequence length="97" mass="11306">MFPHLVMPDEDPFHFISDSCCRLNKFNVPHYMILAENNRVCLVPEDDISICPPKLINNLEIGRFFCKFEGTHYVPNERLRKAYPNDTALIPKILSNQ</sequence>
<dbReference type="OrthoDB" id="7553333at2759"/>
<proteinExistence type="predicted"/>
<dbReference type="AlphaFoldDB" id="A0A0J7KA82"/>
<dbReference type="Proteomes" id="UP000036403">
    <property type="component" value="Unassembled WGS sequence"/>
</dbReference>
<comment type="caution">
    <text evidence="1">The sequence shown here is derived from an EMBL/GenBank/DDBJ whole genome shotgun (WGS) entry which is preliminary data.</text>
</comment>
<reference evidence="1 2" key="1">
    <citation type="submission" date="2015-04" db="EMBL/GenBank/DDBJ databases">
        <title>Lasius niger genome sequencing.</title>
        <authorList>
            <person name="Konorov E.A."/>
            <person name="Nikitin M.A."/>
            <person name="Kirill M.V."/>
            <person name="Chang P."/>
        </authorList>
    </citation>
    <scope>NUCLEOTIDE SEQUENCE [LARGE SCALE GENOMIC DNA]</scope>
    <source>
        <tissue evidence="1">Whole</tissue>
    </source>
</reference>
<gene>
    <name evidence="1" type="ORF">RF55_13387</name>
</gene>
<organism evidence="1 2">
    <name type="scientific">Lasius niger</name>
    <name type="common">Black garden ant</name>
    <dbReference type="NCBI Taxonomy" id="67767"/>
    <lineage>
        <taxon>Eukaryota</taxon>
        <taxon>Metazoa</taxon>
        <taxon>Ecdysozoa</taxon>
        <taxon>Arthropoda</taxon>
        <taxon>Hexapoda</taxon>
        <taxon>Insecta</taxon>
        <taxon>Pterygota</taxon>
        <taxon>Neoptera</taxon>
        <taxon>Endopterygota</taxon>
        <taxon>Hymenoptera</taxon>
        <taxon>Apocrita</taxon>
        <taxon>Aculeata</taxon>
        <taxon>Formicoidea</taxon>
        <taxon>Formicidae</taxon>
        <taxon>Formicinae</taxon>
        <taxon>Lasius</taxon>
        <taxon>Lasius</taxon>
    </lineage>
</organism>
<dbReference type="PaxDb" id="67767-A0A0J7KA82"/>
<evidence type="ECO:0000313" key="1">
    <source>
        <dbReference type="EMBL" id="KMQ87343.1"/>
    </source>
</evidence>
<dbReference type="EMBL" id="LBMM01010639">
    <property type="protein sequence ID" value="KMQ87343.1"/>
    <property type="molecule type" value="Genomic_DNA"/>
</dbReference>
<name>A0A0J7KA82_LASNI</name>
<accession>A0A0J7KA82</accession>
<keyword evidence="2" id="KW-1185">Reference proteome</keyword>
<evidence type="ECO:0000313" key="2">
    <source>
        <dbReference type="Proteomes" id="UP000036403"/>
    </source>
</evidence>
<protein>
    <submittedName>
        <fullName evidence="1">F-box only protein 21</fullName>
    </submittedName>
</protein>